<organism evidence="5 6">
    <name type="scientific">Knoellia koreensis</name>
    <dbReference type="NCBI Taxonomy" id="2730921"/>
    <lineage>
        <taxon>Bacteria</taxon>
        <taxon>Bacillati</taxon>
        <taxon>Actinomycetota</taxon>
        <taxon>Actinomycetes</taxon>
        <taxon>Micrococcales</taxon>
        <taxon>Intrasporangiaceae</taxon>
        <taxon>Knoellia</taxon>
    </lineage>
</organism>
<name>A0A849HGB4_9MICO</name>
<feature type="domain" description="Lipoyl-binding" evidence="4">
    <location>
        <begin position="1"/>
        <end position="80"/>
    </location>
</feature>
<dbReference type="CDD" id="cd06850">
    <property type="entry name" value="biotinyl_domain"/>
    <property type="match status" value="1"/>
</dbReference>
<sequence>MSEIHEVTAPIPGTFYTRESPASDPYVSVGDTIAAGDTVGLIEVMKMFNPVTTEVGGTVVEVVVEAEDAVDVGDVLVRIEAG</sequence>
<keyword evidence="3" id="KW-0275">Fatty acid biosynthesis</keyword>
<gene>
    <name evidence="5" type="ORF">HJG52_06395</name>
</gene>
<dbReference type="UniPathway" id="UPA00094"/>
<dbReference type="InterPro" id="IPR001249">
    <property type="entry name" value="AcCoA_biotinCC"/>
</dbReference>
<dbReference type="InterPro" id="IPR050709">
    <property type="entry name" value="Biotin_Carboxyl_Carrier/Decarb"/>
</dbReference>
<dbReference type="GO" id="GO:0006633">
    <property type="term" value="P:fatty acid biosynthetic process"/>
    <property type="evidence" value="ECO:0007669"/>
    <property type="project" value="UniProtKB-UniPathway"/>
</dbReference>
<evidence type="ECO:0000256" key="2">
    <source>
        <dbReference type="ARBA" id="ARBA00023267"/>
    </source>
</evidence>
<dbReference type="Pfam" id="PF00364">
    <property type="entry name" value="Biotin_lipoyl"/>
    <property type="match status" value="1"/>
</dbReference>
<keyword evidence="3" id="KW-0444">Lipid biosynthesis</keyword>
<protein>
    <recommendedName>
        <fullName evidence="1 3">Biotin carboxyl carrier protein of acetyl-CoA carboxylase</fullName>
    </recommendedName>
</protein>
<evidence type="ECO:0000313" key="6">
    <source>
        <dbReference type="Proteomes" id="UP000588586"/>
    </source>
</evidence>
<comment type="function">
    <text evidence="3">This protein is a component of the acetyl coenzyme A carboxylase complex; first, biotin carboxylase catalyzes the carboxylation of the carrier protein and then the transcarboxylase transfers the carboxyl group to form malonyl-CoA.</text>
</comment>
<comment type="caution">
    <text evidence="5">The sequence shown here is derived from an EMBL/GenBank/DDBJ whole genome shotgun (WGS) entry which is preliminary data.</text>
</comment>
<dbReference type="PROSITE" id="PS50968">
    <property type="entry name" value="BIOTINYL_LIPOYL"/>
    <property type="match status" value="1"/>
</dbReference>
<dbReference type="GO" id="GO:0003989">
    <property type="term" value="F:acetyl-CoA carboxylase activity"/>
    <property type="evidence" value="ECO:0007669"/>
    <property type="project" value="InterPro"/>
</dbReference>
<dbReference type="RefSeq" id="WP_171242630.1">
    <property type="nucleotide sequence ID" value="NZ_JABEPQ010000001.1"/>
</dbReference>
<dbReference type="PANTHER" id="PTHR45266:SF3">
    <property type="entry name" value="OXALOACETATE DECARBOXYLASE ALPHA CHAIN"/>
    <property type="match status" value="1"/>
</dbReference>
<dbReference type="NCBIfam" id="NF005457">
    <property type="entry name" value="PRK07051.1"/>
    <property type="match status" value="1"/>
</dbReference>
<dbReference type="PRINTS" id="PR01071">
    <property type="entry name" value="ACOABIOTINCC"/>
</dbReference>
<keyword evidence="3" id="KW-0276">Fatty acid metabolism</keyword>
<dbReference type="EMBL" id="JABEPQ010000001">
    <property type="protein sequence ID" value="NNM45634.1"/>
    <property type="molecule type" value="Genomic_DNA"/>
</dbReference>
<comment type="pathway">
    <text evidence="3">Lipid metabolism; fatty acid biosynthesis.</text>
</comment>
<evidence type="ECO:0000256" key="1">
    <source>
        <dbReference type="ARBA" id="ARBA00017562"/>
    </source>
</evidence>
<dbReference type="PANTHER" id="PTHR45266">
    <property type="entry name" value="OXALOACETATE DECARBOXYLASE ALPHA CHAIN"/>
    <property type="match status" value="1"/>
</dbReference>
<reference evidence="5 6" key="1">
    <citation type="submission" date="2020-04" db="EMBL/GenBank/DDBJ databases">
        <title>Knoellia sp. isolate from air conditioner.</title>
        <authorList>
            <person name="Chea S."/>
            <person name="Kim D.-U."/>
        </authorList>
    </citation>
    <scope>NUCLEOTIDE SEQUENCE [LARGE SCALE GENOMIC DNA]</scope>
    <source>
        <strain evidence="5 6">DB2414S</strain>
    </source>
</reference>
<keyword evidence="2 3" id="KW-0092">Biotin</keyword>
<evidence type="ECO:0000259" key="4">
    <source>
        <dbReference type="PROSITE" id="PS50968"/>
    </source>
</evidence>
<evidence type="ECO:0000256" key="3">
    <source>
        <dbReference type="RuleBase" id="RU364072"/>
    </source>
</evidence>
<dbReference type="SUPFAM" id="SSF51230">
    <property type="entry name" value="Single hybrid motif"/>
    <property type="match status" value="1"/>
</dbReference>
<keyword evidence="6" id="KW-1185">Reference proteome</keyword>
<dbReference type="AlphaFoldDB" id="A0A849HGB4"/>
<dbReference type="InterPro" id="IPR000089">
    <property type="entry name" value="Biotin_lipoyl"/>
</dbReference>
<dbReference type="InterPro" id="IPR011053">
    <property type="entry name" value="Single_hybrid_motif"/>
</dbReference>
<proteinExistence type="predicted"/>
<evidence type="ECO:0000313" key="5">
    <source>
        <dbReference type="EMBL" id="NNM45634.1"/>
    </source>
</evidence>
<accession>A0A849HGB4</accession>
<dbReference type="Gene3D" id="2.40.50.100">
    <property type="match status" value="1"/>
</dbReference>
<keyword evidence="3" id="KW-0443">Lipid metabolism</keyword>
<dbReference type="Proteomes" id="UP000588586">
    <property type="component" value="Unassembled WGS sequence"/>
</dbReference>
<dbReference type="GO" id="GO:0009317">
    <property type="term" value="C:acetyl-CoA carboxylase complex"/>
    <property type="evidence" value="ECO:0007669"/>
    <property type="project" value="InterPro"/>
</dbReference>